<keyword evidence="3" id="KW-0378">Hydrolase</keyword>
<name>A0A6B2LU31_9EUKA</name>
<dbReference type="PROSITE" id="PS51419">
    <property type="entry name" value="RAB"/>
    <property type="match status" value="1"/>
</dbReference>
<dbReference type="InterPro" id="IPR001806">
    <property type="entry name" value="Small_GTPase"/>
</dbReference>
<evidence type="ECO:0000256" key="3">
    <source>
        <dbReference type="ARBA" id="ARBA00022801"/>
    </source>
</evidence>
<protein>
    <recommendedName>
        <fullName evidence="2">small monomeric GTPase</fullName>
        <ecNumber evidence="2">3.6.5.2</ecNumber>
    </recommendedName>
</protein>
<dbReference type="Pfam" id="PF00071">
    <property type="entry name" value="Ras"/>
    <property type="match status" value="1"/>
</dbReference>
<dbReference type="SMART" id="SM00173">
    <property type="entry name" value="RAS"/>
    <property type="match status" value="1"/>
</dbReference>
<dbReference type="AlphaFoldDB" id="A0A6B2LU31"/>
<dbReference type="InterPro" id="IPR051065">
    <property type="entry name" value="Ras-related_GTPase"/>
</dbReference>
<dbReference type="PRINTS" id="PR00449">
    <property type="entry name" value="RASTRNSFRMNG"/>
</dbReference>
<dbReference type="GO" id="GO:0003925">
    <property type="term" value="F:G protein activity"/>
    <property type="evidence" value="ECO:0007669"/>
    <property type="project" value="UniProtKB-EC"/>
</dbReference>
<dbReference type="EC" id="3.6.5.2" evidence="2"/>
<dbReference type="PROSITE" id="PS51421">
    <property type="entry name" value="RAS"/>
    <property type="match status" value="1"/>
</dbReference>
<dbReference type="GO" id="GO:0005525">
    <property type="term" value="F:GTP binding"/>
    <property type="evidence" value="ECO:0007669"/>
    <property type="project" value="InterPro"/>
</dbReference>
<accession>A0A6B2LU31</accession>
<reference evidence="5" key="1">
    <citation type="journal article" date="2020" name="J. Eukaryot. Microbiol.">
        <title>De novo Sequencing, Assembly and Annotation of the Transcriptome for the Free-Living Testate Amoeba Arcella intermedia.</title>
        <authorList>
            <person name="Ribeiro G.M."/>
            <person name="Porfirio-Sousa A.L."/>
            <person name="Maurer-Alcala X.X."/>
            <person name="Katz L.A."/>
            <person name="Lahr D.J.G."/>
        </authorList>
    </citation>
    <scope>NUCLEOTIDE SEQUENCE</scope>
</reference>
<dbReference type="PANTHER" id="PTHR45704">
    <property type="entry name" value="RAS-LIKE FAMILY MEMBER 11"/>
    <property type="match status" value="1"/>
</dbReference>
<evidence type="ECO:0000256" key="2">
    <source>
        <dbReference type="ARBA" id="ARBA00011984"/>
    </source>
</evidence>
<proteinExistence type="inferred from homology"/>
<dbReference type="EMBL" id="GIBP01011252">
    <property type="protein sequence ID" value="NDV40221.1"/>
    <property type="molecule type" value="Transcribed_RNA"/>
</dbReference>
<evidence type="ECO:0000313" key="5">
    <source>
        <dbReference type="EMBL" id="NDV40221.1"/>
    </source>
</evidence>
<dbReference type="Gene3D" id="3.40.50.300">
    <property type="entry name" value="P-loop containing nucleotide triphosphate hydrolases"/>
    <property type="match status" value="1"/>
</dbReference>
<comment type="similarity">
    <text evidence="1">Belongs to the small GTPase superfamily. Ras family.</text>
</comment>
<dbReference type="InterPro" id="IPR027417">
    <property type="entry name" value="P-loop_NTPase"/>
</dbReference>
<dbReference type="SMART" id="SM00175">
    <property type="entry name" value="RAB"/>
    <property type="match status" value="1"/>
</dbReference>
<evidence type="ECO:0000256" key="4">
    <source>
        <dbReference type="ARBA" id="ARBA00048098"/>
    </source>
</evidence>
<comment type="catalytic activity">
    <reaction evidence="4">
        <text>GTP + H2O = GDP + phosphate + H(+)</text>
        <dbReference type="Rhea" id="RHEA:19669"/>
        <dbReference type="ChEBI" id="CHEBI:15377"/>
        <dbReference type="ChEBI" id="CHEBI:15378"/>
        <dbReference type="ChEBI" id="CHEBI:37565"/>
        <dbReference type="ChEBI" id="CHEBI:43474"/>
        <dbReference type="ChEBI" id="CHEBI:58189"/>
        <dbReference type="EC" id="3.6.5.2"/>
    </reaction>
</comment>
<dbReference type="SUPFAM" id="SSF52540">
    <property type="entry name" value="P-loop containing nucleoside triphosphate hydrolases"/>
    <property type="match status" value="1"/>
</dbReference>
<sequence length="104" mass="11849">MFSIANKASFEEIEAAVCNVGRLKKMVAPFPILMVGCKSDLEAERQVSKEEILQKAKEHHFQYFETSALTGQNVKEVMEFAIHDYQTNWRGHGAPQKQPRPAKK</sequence>
<evidence type="ECO:0000256" key="1">
    <source>
        <dbReference type="ARBA" id="ARBA00008344"/>
    </source>
</evidence>
<organism evidence="5">
    <name type="scientific">Arcella intermedia</name>
    <dbReference type="NCBI Taxonomy" id="1963864"/>
    <lineage>
        <taxon>Eukaryota</taxon>
        <taxon>Amoebozoa</taxon>
        <taxon>Tubulinea</taxon>
        <taxon>Elardia</taxon>
        <taxon>Arcellinida</taxon>
        <taxon>Sphaerothecina</taxon>
        <taxon>Arcellidae</taxon>
        <taxon>Arcella</taxon>
    </lineage>
</organism>